<feature type="domain" description="Putative auto-transporter adhesin head GIN" evidence="2">
    <location>
        <begin position="50"/>
        <end position="216"/>
    </location>
</feature>
<keyword evidence="4" id="KW-1185">Reference proteome</keyword>
<evidence type="ECO:0000313" key="4">
    <source>
        <dbReference type="Proteomes" id="UP000294980"/>
    </source>
</evidence>
<dbReference type="PANTHER" id="PTHR39200:SF1">
    <property type="entry name" value="AUTO-TRANSPORTER ADHESIN HEAD GIN DOMAIN-CONTAINING PROTEIN-RELATED"/>
    <property type="match status" value="1"/>
</dbReference>
<dbReference type="PANTHER" id="PTHR39200">
    <property type="entry name" value="HYPOTHETICAL EXPORTED PROTEIN"/>
    <property type="match status" value="1"/>
</dbReference>
<keyword evidence="1" id="KW-0732">Signal</keyword>
<sequence>MFHPHRQKILVGGRRLLATAIAFFVCAALLAGSRAVFAQETVEVDIPDVTRLEIRGGVEVELTQGDVPALLVRGSQADLDKVPYTATSRGLVLGYSRSHRRESFADVKFRVTLPAISEVHVMGSATVYMRSFDVDDLRLAVAGSGNARLHDIRGESLALRVSGSRDIHIITADVGSLEAVIAGSGDILLGSLSTDALDAVVQGSGDMRVDSATRVDTLELSIVGAGSVDLAGVPARRAEVNIVGSGDARLGELQDELDVTILGSGNVLYAGNAEKSTTILGSGRIDRRDE</sequence>
<proteinExistence type="predicted"/>
<name>A0A4R2L3C6_9GAMM</name>
<feature type="signal peptide" evidence="1">
    <location>
        <begin position="1"/>
        <end position="38"/>
    </location>
</feature>
<dbReference type="RefSeq" id="WP_117316572.1">
    <property type="nucleotide sequence ID" value="NZ_QQSW01000006.1"/>
</dbReference>
<dbReference type="Pfam" id="PF10988">
    <property type="entry name" value="DUF2807"/>
    <property type="match status" value="1"/>
</dbReference>
<evidence type="ECO:0000256" key="1">
    <source>
        <dbReference type="SAM" id="SignalP"/>
    </source>
</evidence>
<evidence type="ECO:0000259" key="2">
    <source>
        <dbReference type="Pfam" id="PF10988"/>
    </source>
</evidence>
<dbReference type="InterPro" id="IPR021255">
    <property type="entry name" value="DUF2807"/>
</dbReference>
<comment type="caution">
    <text evidence="3">The sequence shown here is derived from an EMBL/GenBank/DDBJ whole genome shotgun (WGS) entry which is preliminary data.</text>
</comment>
<protein>
    <submittedName>
        <fullName evidence="3">Putative autotransporter adhesin-like protein</fullName>
    </submittedName>
</protein>
<feature type="chain" id="PRO_5020927513" evidence="1">
    <location>
        <begin position="39"/>
        <end position="290"/>
    </location>
</feature>
<reference evidence="3 4" key="1">
    <citation type="submission" date="2019-03" db="EMBL/GenBank/DDBJ databases">
        <title>Genomic Encyclopedia of Type Strains, Phase IV (KMG-IV): sequencing the most valuable type-strain genomes for metagenomic binning, comparative biology and taxonomic classification.</title>
        <authorList>
            <person name="Goeker M."/>
        </authorList>
    </citation>
    <scope>NUCLEOTIDE SEQUENCE [LARGE SCALE GENOMIC DNA]</scope>
    <source>
        <strain evidence="3 4">DSM 23344</strain>
    </source>
</reference>
<dbReference type="Proteomes" id="UP000294980">
    <property type="component" value="Unassembled WGS sequence"/>
</dbReference>
<organism evidence="3 4">
    <name type="scientific">Chromatocurvus halotolerans</name>
    <dbReference type="NCBI Taxonomy" id="1132028"/>
    <lineage>
        <taxon>Bacteria</taxon>
        <taxon>Pseudomonadati</taxon>
        <taxon>Pseudomonadota</taxon>
        <taxon>Gammaproteobacteria</taxon>
        <taxon>Cellvibrionales</taxon>
        <taxon>Halieaceae</taxon>
        <taxon>Chromatocurvus</taxon>
    </lineage>
</organism>
<gene>
    <name evidence="3" type="ORF">EV688_101256</name>
</gene>
<dbReference type="OrthoDB" id="5728636at2"/>
<dbReference type="EMBL" id="SLWX01000001">
    <property type="protein sequence ID" value="TCO78439.1"/>
    <property type="molecule type" value="Genomic_DNA"/>
</dbReference>
<dbReference type="Gene3D" id="2.160.20.120">
    <property type="match status" value="1"/>
</dbReference>
<evidence type="ECO:0000313" key="3">
    <source>
        <dbReference type="EMBL" id="TCO78439.1"/>
    </source>
</evidence>
<dbReference type="AlphaFoldDB" id="A0A4R2L3C6"/>
<accession>A0A4R2L3C6</accession>